<keyword evidence="2" id="KW-0012">Acyltransferase</keyword>
<dbReference type="AlphaFoldDB" id="A0A1F5RIX5"/>
<comment type="caution">
    <text evidence="4">The sequence shown here is derived from an EMBL/GenBank/DDBJ whole genome shotgun (WGS) entry which is preliminary data.</text>
</comment>
<dbReference type="Proteomes" id="UP000177230">
    <property type="component" value="Unassembled WGS sequence"/>
</dbReference>
<dbReference type="SUPFAM" id="SSF69593">
    <property type="entry name" value="Glycerol-3-phosphate (1)-acyltransferase"/>
    <property type="match status" value="1"/>
</dbReference>
<name>A0A1F5RIX5_9BACT</name>
<keyword evidence="1" id="KW-0808">Transferase</keyword>
<evidence type="ECO:0000259" key="3">
    <source>
        <dbReference type="SMART" id="SM00563"/>
    </source>
</evidence>
<dbReference type="PANTHER" id="PTHR10434:SF11">
    <property type="entry name" value="1-ACYL-SN-GLYCEROL-3-PHOSPHATE ACYLTRANSFERASE"/>
    <property type="match status" value="1"/>
</dbReference>
<proteinExistence type="predicted"/>
<organism evidence="4 5">
    <name type="scientific">Candidatus Edwardsbacteria bacterium GWF2_54_11</name>
    <dbReference type="NCBI Taxonomy" id="1817851"/>
    <lineage>
        <taxon>Bacteria</taxon>
        <taxon>Candidatus Edwardsiibacteriota</taxon>
    </lineage>
</organism>
<sequence length="211" mass="23896">MIWDSRAFNSRFYRMVWHSLNFGLKHFLGRRVTGWEQVPPQGGCIIASNHIALVDPPFLGTAAPREVTFVAKQELFRFFLLRWLITSLNAMPLRRQGGDAAAIKLILKKLGQGWAVVMFPEGTRSRTENFLPAKSGVGLIARRSLVPVVPAYIEGTNRKLSELLKGRYKLLTRFGPPITAAEIAKYPDSREGHQQISQLVMDRIIRLKEGR</sequence>
<dbReference type="GO" id="GO:0003841">
    <property type="term" value="F:1-acylglycerol-3-phosphate O-acyltransferase activity"/>
    <property type="evidence" value="ECO:0007669"/>
    <property type="project" value="TreeGrafter"/>
</dbReference>
<dbReference type="InterPro" id="IPR002123">
    <property type="entry name" value="Plipid/glycerol_acylTrfase"/>
</dbReference>
<dbReference type="Pfam" id="PF01553">
    <property type="entry name" value="Acyltransferase"/>
    <property type="match status" value="1"/>
</dbReference>
<gene>
    <name evidence="4" type="ORF">A2024_10045</name>
</gene>
<protein>
    <recommendedName>
        <fullName evidence="3">Phospholipid/glycerol acyltransferase domain-containing protein</fullName>
    </recommendedName>
</protein>
<accession>A0A1F5RIX5</accession>
<evidence type="ECO:0000256" key="1">
    <source>
        <dbReference type="ARBA" id="ARBA00022679"/>
    </source>
</evidence>
<dbReference type="CDD" id="cd07989">
    <property type="entry name" value="LPLAT_AGPAT-like"/>
    <property type="match status" value="1"/>
</dbReference>
<dbReference type="GO" id="GO:0006654">
    <property type="term" value="P:phosphatidic acid biosynthetic process"/>
    <property type="evidence" value="ECO:0007669"/>
    <property type="project" value="TreeGrafter"/>
</dbReference>
<evidence type="ECO:0000313" key="5">
    <source>
        <dbReference type="Proteomes" id="UP000177230"/>
    </source>
</evidence>
<reference evidence="4 5" key="1">
    <citation type="journal article" date="2016" name="Nat. Commun.">
        <title>Thousands of microbial genomes shed light on interconnected biogeochemical processes in an aquifer system.</title>
        <authorList>
            <person name="Anantharaman K."/>
            <person name="Brown C.T."/>
            <person name="Hug L.A."/>
            <person name="Sharon I."/>
            <person name="Castelle C.J."/>
            <person name="Probst A.J."/>
            <person name="Thomas B.C."/>
            <person name="Singh A."/>
            <person name="Wilkins M.J."/>
            <person name="Karaoz U."/>
            <person name="Brodie E.L."/>
            <person name="Williams K.H."/>
            <person name="Hubbard S.S."/>
            <person name="Banfield J.F."/>
        </authorList>
    </citation>
    <scope>NUCLEOTIDE SEQUENCE [LARGE SCALE GENOMIC DNA]</scope>
</reference>
<dbReference type="PANTHER" id="PTHR10434">
    <property type="entry name" value="1-ACYL-SN-GLYCEROL-3-PHOSPHATE ACYLTRANSFERASE"/>
    <property type="match status" value="1"/>
</dbReference>
<evidence type="ECO:0000256" key="2">
    <source>
        <dbReference type="ARBA" id="ARBA00023315"/>
    </source>
</evidence>
<evidence type="ECO:0000313" key="4">
    <source>
        <dbReference type="EMBL" id="OGF14324.1"/>
    </source>
</evidence>
<dbReference type="SMART" id="SM00563">
    <property type="entry name" value="PlsC"/>
    <property type="match status" value="1"/>
</dbReference>
<feature type="domain" description="Phospholipid/glycerol acyltransferase" evidence="3">
    <location>
        <begin position="44"/>
        <end position="156"/>
    </location>
</feature>
<dbReference type="EMBL" id="MFFM01000003">
    <property type="protein sequence ID" value="OGF14324.1"/>
    <property type="molecule type" value="Genomic_DNA"/>
</dbReference>